<dbReference type="SUPFAM" id="SSF52374">
    <property type="entry name" value="Nucleotidylyl transferase"/>
    <property type="match status" value="1"/>
</dbReference>
<reference evidence="6" key="1">
    <citation type="submission" date="2022-10" db="EMBL/GenBank/DDBJ databases">
        <title>Comparative genomic study of S. anginosus.</title>
        <authorList>
            <person name="Prasad A."/>
            <person name="Ene A."/>
            <person name="Jablonska S."/>
            <person name="Du J."/>
            <person name="Wolfe A.J."/>
            <person name="Putonti C."/>
        </authorList>
    </citation>
    <scope>NUCLEOTIDE SEQUENCE</scope>
    <source>
        <strain evidence="6">UMB6888</strain>
    </source>
</reference>
<evidence type="ECO:0000256" key="4">
    <source>
        <dbReference type="ARBA" id="ARBA00022840"/>
    </source>
</evidence>
<dbReference type="EMBL" id="JAPAIK010000452">
    <property type="protein sequence ID" value="MCW1073681.1"/>
    <property type="molecule type" value="Genomic_DNA"/>
</dbReference>
<keyword evidence="4" id="KW-0067">ATP-binding</keyword>
<gene>
    <name evidence="6" type="ORF">OJ930_11935</name>
</gene>
<organism evidence="6 7">
    <name type="scientific">Streptococcus anginosus</name>
    <dbReference type="NCBI Taxonomy" id="1328"/>
    <lineage>
        <taxon>Bacteria</taxon>
        <taxon>Bacillati</taxon>
        <taxon>Bacillota</taxon>
        <taxon>Bacilli</taxon>
        <taxon>Lactobacillales</taxon>
        <taxon>Streptococcaceae</taxon>
        <taxon>Streptococcus</taxon>
        <taxon>Streptococcus anginosus group</taxon>
    </lineage>
</organism>
<keyword evidence="3" id="KW-0547">Nucleotide-binding</keyword>
<dbReference type="PANTHER" id="PTHR10890:SF3">
    <property type="entry name" value="CYSTEINE--TRNA LIGASE, CYTOPLASMIC"/>
    <property type="match status" value="1"/>
</dbReference>
<dbReference type="InterPro" id="IPR032678">
    <property type="entry name" value="tRNA-synt_1_cat_dom"/>
</dbReference>
<dbReference type="InterPro" id="IPR024909">
    <property type="entry name" value="Cys-tRNA/MSH_ligase"/>
</dbReference>
<evidence type="ECO:0000256" key="3">
    <source>
        <dbReference type="ARBA" id="ARBA00022741"/>
    </source>
</evidence>
<feature type="non-terminal residue" evidence="6">
    <location>
        <position position="85"/>
    </location>
</feature>
<dbReference type="AlphaFoldDB" id="A0AAW5TPA0"/>
<evidence type="ECO:0000256" key="2">
    <source>
        <dbReference type="ARBA" id="ARBA00022598"/>
    </source>
</evidence>
<dbReference type="PANTHER" id="PTHR10890">
    <property type="entry name" value="CYSTEINYL-TRNA SYNTHETASE"/>
    <property type="match status" value="1"/>
</dbReference>
<dbReference type="Proteomes" id="UP001208853">
    <property type="component" value="Unassembled WGS sequence"/>
</dbReference>
<dbReference type="Gene3D" id="3.40.50.620">
    <property type="entry name" value="HUPs"/>
    <property type="match status" value="1"/>
</dbReference>
<evidence type="ECO:0000259" key="5">
    <source>
        <dbReference type="Pfam" id="PF01406"/>
    </source>
</evidence>
<feature type="domain" description="tRNA synthetases class I catalytic" evidence="5">
    <location>
        <begin position="5"/>
        <end position="71"/>
    </location>
</feature>
<protein>
    <recommendedName>
        <fullName evidence="5">tRNA synthetases class I catalytic domain-containing protein</fullName>
    </recommendedName>
</protein>
<dbReference type="GO" id="GO:0005524">
    <property type="term" value="F:ATP binding"/>
    <property type="evidence" value="ECO:0007669"/>
    <property type="project" value="UniProtKB-KW"/>
</dbReference>
<evidence type="ECO:0000313" key="7">
    <source>
        <dbReference type="Proteomes" id="UP001208853"/>
    </source>
</evidence>
<dbReference type="Pfam" id="PF01406">
    <property type="entry name" value="tRNA-synt_1e"/>
    <property type="match status" value="1"/>
</dbReference>
<evidence type="ECO:0000313" key="6">
    <source>
        <dbReference type="EMBL" id="MCW1073681.1"/>
    </source>
</evidence>
<dbReference type="GO" id="GO:0004817">
    <property type="term" value="F:cysteine-tRNA ligase activity"/>
    <property type="evidence" value="ECO:0007669"/>
    <property type="project" value="TreeGrafter"/>
</dbReference>
<dbReference type="PRINTS" id="PR00983">
    <property type="entry name" value="TRNASYNTHCYS"/>
</dbReference>
<accession>A0AAW5TPA0</accession>
<feature type="non-terminal residue" evidence="6">
    <location>
        <position position="1"/>
    </location>
</feature>
<evidence type="ECO:0000256" key="1">
    <source>
        <dbReference type="ARBA" id="ARBA00011245"/>
    </source>
</evidence>
<sequence>STRPGKRRTLDPLVWKGVRGNDVRPAGEKPGFWRPGWHVECALIARTYLGEHITVQAGGRDLLFPHHEMSESHLREMTGDRGRVD</sequence>
<dbReference type="InterPro" id="IPR014729">
    <property type="entry name" value="Rossmann-like_a/b/a_fold"/>
</dbReference>
<proteinExistence type="predicted"/>
<comment type="subunit">
    <text evidence="1">Monomer.</text>
</comment>
<dbReference type="GO" id="GO:0005829">
    <property type="term" value="C:cytosol"/>
    <property type="evidence" value="ECO:0007669"/>
    <property type="project" value="TreeGrafter"/>
</dbReference>
<name>A0AAW5TPA0_STRAP</name>
<dbReference type="GO" id="GO:0006423">
    <property type="term" value="P:cysteinyl-tRNA aminoacylation"/>
    <property type="evidence" value="ECO:0007669"/>
    <property type="project" value="TreeGrafter"/>
</dbReference>
<keyword evidence="2" id="KW-0436">Ligase</keyword>
<comment type="caution">
    <text evidence="6">The sequence shown here is derived from an EMBL/GenBank/DDBJ whole genome shotgun (WGS) entry which is preliminary data.</text>
</comment>